<dbReference type="AlphaFoldDB" id="A0AAI8YEE3"/>
<feature type="transmembrane region" description="Helical" evidence="2">
    <location>
        <begin position="166"/>
        <end position="184"/>
    </location>
</feature>
<sequence>MSSSQASADTRADSEPPPKRHQPDLPSTSPRALMRASSDIGPRTTSEQKSLITVAFLDVHGFTYESLELRAPKPPTSVLHLEPPDLVTPSLQKLARALEIPKRFRPKEQKRDLRPFERGHWLLDCSSWEPQLRRDAWAYLANYIGTGVAGWGIWCKRDPEFQWLRTYCFGGVAAHIYLLLYLASQRTILYTGSTWVDGDRIEVITMGARDKQ</sequence>
<proteinExistence type="predicted"/>
<evidence type="ECO:0000256" key="2">
    <source>
        <dbReference type="SAM" id="Phobius"/>
    </source>
</evidence>
<accession>A0AAI8YEE3</accession>
<feature type="transmembrane region" description="Helical" evidence="2">
    <location>
        <begin position="136"/>
        <end position="154"/>
    </location>
</feature>
<evidence type="ECO:0000256" key="1">
    <source>
        <dbReference type="SAM" id="MobiDB-lite"/>
    </source>
</evidence>
<protein>
    <submittedName>
        <fullName evidence="3">Uu.00g046340.m01.CDS01</fullName>
    </submittedName>
</protein>
<keyword evidence="2" id="KW-0472">Membrane</keyword>
<evidence type="ECO:0000313" key="3">
    <source>
        <dbReference type="EMBL" id="CAJ2501781.1"/>
    </source>
</evidence>
<evidence type="ECO:0000313" key="4">
    <source>
        <dbReference type="Proteomes" id="UP001295740"/>
    </source>
</evidence>
<reference evidence="3" key="1">
    <citation type="submission" date="2023-10" db="EMBL/GenBank/DDBJ databases">
        <authorList>
            <person name="Hackl T."/>
        </authorList>
    </citation>
    <scope>NUCLEOTIDE SEQUENCE</scope>
</reference>
<organism evidence="3 4">
    <name type="scientific">Anthostomella pinea</name>
    <dbReference type="NCBI Taxonomy" id="933095"/>
    <lineage>
        <taxon>Eukaryota</taxon>
        <taxon>Fungi</taxon>
        <taxon>Dikarya</taxon>
        <taxon>Ascomycota</taxon>
        <taxon>Pezizomycotina</taxon>
        <taxon>Sordariomycetes</taxon>
        <taxon>Xylariomycetidae</taxon>
        <taxon>Xylariales</taxon>
        <taxon>Xylariaceae</taxon>
        <taxon>Anthostomella</taxon>
    </lineage>
</organism>
<dbReference type="EMBL" id="CAUWAG010000003">
    <property type="protein sequence ID" value="CAJ2501781.1"/>
    <property type="molecule type" value="Genomic_DNA"/>
</dbReference>
<comment type="caution">
    <text evidence="3">The sequence shown here is derived from an EMBL/GenBank/DDBJ whole genome shotgun (WGS) entry which is preliminary data.</text>
</comment>
<feature type="compositionally biased region" description="Basic and acidic residues" evidence="1">
    <location>
        <begin position="10"/>
        <end position="23"/>
    </location>
</feature>
<keyword evidence="2" id="KW-0812">Transmembrane</keyword>
<feature type="region of interest" description="Disordered" evidence="1">
    <location>
        <begin position="1"/>
        <end position="46"/>
    </location>
</feature>
<keyword evidence="2" id="KW-1133">Transmembrane helix</keyword>
<dbReference type="Proteomes" id="UP001295740">
    <property type="component" value="Unassembled WGS sequence"/>
</dbReference>
<gene>
    <name evidence="3" type="ORF">KHLLAP_LOCUS2249</name>
</gene>
<name>A0AAI8YEE3_9PEZI</name>
<keyword evidence="4" id="KW-1185">Reference proteome</keyword>